<dbReference type="SUPFAM" id="SSF141678">
    <property type="entry name" value="MAL13P1.257-like"/>
    <property type="match status" value="1"/>
</dbReference>
<dbReference type="GO" id="GO:0008270">
    <property type="term" value="F:zinc ion binding"/>
    <property type="evidence" value="ECO:0007669"/>
    <property type="project" value="TreeGrafter"/>
</dbReference>
<comment type="similarity">
    <text evidence="1">Belongs to the UPF0587 family.</text>
</comment>
<evidence type="ECO:0000256" key="1">
    <source>
        <dbReference type="ARBA" id="ARBA00007818"/>
    </source>
</evidence>
<dbReference type="Pfam" id="PF05907">
    <property type="entry name" value="CXXC_Zn-b_euk"/>
    <property type="match status" value="1"/>
</dbReference>
<dbReference type="PANTHER" id="PTHR12857">
    <property type="entry name" value="CXXC MOTIF CONTAINING ZINC BINDING PROTEIN"/>
    <property type="match status" value="1"/>
</dbReference>
<dbReference type="PANTHER" id="PTHR12857:SF0">
    <property type="entry name" value="CXXC MOTIF CONTAINING ZINC BINDING PROTEIN"/>
    <property type="match status" value="1"/>
</dbReference>
<keyword evidence="5" id="KW-1185">Reference proteome</keyword>
<reference evidence="4" key="1">
    <citation type="journal article" date="2018" name="DNA Res.">
        <title>Multiple hybrid de novo genome assembly of finger millet, an orphan allotetraploid crop.</title>
        <authorList>
            <person name="Hatakeyama M."/>
            <person name="Aluri S."/>
            <person name="Balachadran M.T."/>
            <person name="Sivarajan S.R."/>
            <person name="Patrignani A."/>
            <person name="Gruter S."/>
            <person name="Poveda L."/>
            <person name="Shimizu-Inatsugi R."/>
            <person name="Baeten J."/>
            <person name="Francoijs K.J."/>
            <person name="Nataraja K.N."/>
            <person name="Reddy Y.A.N."/>
            <person name="Phadnis S."/>
            <person name="Ravikumar R.L."/>
            <person name="Schlapbach R."/>
            <person name="Sreeman S.M."/>
            <person name="Shimizu K.K."/>
        </authorList>
    </citation>
    <scope>NUCLEOTIDE SEQUENCE</scope>
</reference>
<evidence type="ECO:0000313" key="4">
    <source>
        <dbReference type="EMBL" id="GJN18617.1"/>
    </source>
</evidence>
<sequence length="95" mass="10464">MIPGQGTPLTIEQSQKGEKACLMVFDCRGYEPVEFSFADGWMAESLEGTPFNIDCSEGEFADYDEKGECPVGLGKLESAFKVVKKNERAGKARYV</sequence>
<evidence type="ECO:0000256" key="2">
    <source>
        <dbReference type="ARBA" id="ARBA00022723"/>
    </source>
</evidence>
<reference evidence="4" key="2">
    <citation type="submission" date="2021-12" db="EMBL/GenBank/DDBJ databases">
        <title>Resequencing data analysis of finger millet.</title>
        <authorList>
            <person name="Hatakeyama M."/>
            <person name="Aluri S."/>
            <person name="Balachadran M.T."/>
            <person name="Sivarajan S.R."/>
            <person name="Poveda L."/>
            <person name="Shimizu-Inatsugi R."/>
            <person name="Schlapbach R."/>
            <person name="Sreeman S.M."/>
            <person name="Shimizu K.K."/>
        </authorList>
    </citation>
    <scope>NUCLEOTIDE SEQUENCE</scope>
</reference>
<keyword evidence="2" id="KW-0479">Metal-binding</keyword>
<dbReference type="EMBL" id="BQKI01000073">
    <property type="protein sequence ID" value="GJN18617.1"/>
    <property type="molecule type" value="Genomic_DNA"/>
</dbReference>
<organism evidence="4 5">
    <name type="scientific">Eleusine coracana subsp. coracana</name>
    <dbReference type="NCBI Taxonomy" id="191504"/>
    <lineage>
        <taxon>Eukaryota</taxon>
        <taxon>Viridiplantae</taxon>
        <taxon>Streptophyta</taxon>
        <taxon>Embryophyta</taxon>
        <taxon>Tracheophyta</taxon>
        <taxon>Spermatophyta</taxon>
        <taxon>Magnoliopsida</taxon>
        <taxon>Liliopsida</taxon>
        <taxon>Poales</taxon>
        <taxon>Poaceae</taxon>
        <taxon>PACMAD clade</taxon>
        <taxon>Chloridoideae</taxon>
        <taxon>Cynodonteae</taxon>
        <taxon>Eleusininae</taxon>
        <taxon>Eleusine</taxon>
    </lineage>
</organism>
<evidence type="ECO:0000313" key="5">
    <source>
        <dbReference type="Proteomes" id="UP001054889"/>
    </source>
</evidence>
<dbReference type="AlphaFoldDB" id="A0AAV5E765"/>
<dbReference type="Proteomes" id="UP001054889">
    <property type="component" value="Unassembled WGS sequence"/>
</dbReference>
<gene>
    <name evidence="4" type="primary">gb05793</name>
    <name evidence="4" type="ORF">PR202_gb05793</name>
</gene>
<comment type="caution">
    <text evidence="4">The sequence shown here is derived from an EMBL/GenBank/DDBJ whole genome shotgun (WGS) entry which is preliminary data.</text>
</comment>
<protein>
    <submittedName>
        <fullName evidence="4">Uncharacterized protein</fullName>
    </submittedName>
</protein>
<dbReference type="InterPro" id="IPR008584">
    <property type="entry name" value="CXXC_Zn-binding_euk"/>
</dbReference>
<name>A0AAV5E765_ELECO</name>
<evidence type="ECO:0000256" key="3">
    <source>
        <dbReference type="ARBA" id="ARBA00022833"/>
    </source>
</evidence>
<keyword evidence="3" id="KW-0862">Zinc</keyword>
<accession>A0AAV5E765</accession>
<proteinExistence type="inferred from homology"/>